<dbReference type="InterPro" id="IPR024909">
    <property type="entry name" value="Cys-tRNA/MSH_ligase"/>
</dbReference>
<feature type="short sequence motif" description="'HIGH' region" evidence="13">
    <location>
        <begin position="31"/>
        <end position="41"/>
    </location>
</feature>
<dbReference type="GO" id="GO:0005829">
    <property type="term" value="C:cytosol"/>
    <property type="evidence" value="ECO:0007669"/>
    <property type="project" value="TreeGrafter"/>
</dbReference>
<dbReference type="GO" id="GO:0004817">
    <property type="term" value="F:cysteine-tRNA ligase activity"/>
    <property type="evidence" value="ECO:0007669"/>
    <property type="project" value="UniProtKB-UniRule"/>
</dbReference>
<feature type="binding site" evidence="13">
    <location>
        <position position="238"/>
    </location>
    <ligand>
        <name>Zn(2+)</name>
        <dbReference type="ChEBI" id="CHEBI:29105"/>
    </ligand>
</feature>
<dbReference type="PANTHER" id="PTHR10890">
    <property type="entry name" value="CYSTEINYL-TRNA SYNTHETASE"/>
    <property type="match status" value="1"/>
</dbReference>
<dbReference type="PRINTS" id="PR00983">
    <property type="entry name" value="TRNASYNTHCYS"/>
</dbReference>
<evidence type="ECO:0000256" key="13">
    <source>
        <dbReference type="HAMAP-Rule" id="MF_00041"/>
    </source>
</evidence>
<evidence type="ECO:0000256" key="2">
    <source>
        <dbReference type="ARBA" id="ARBA00005594"/>
    </source>
</evidence>
<dbReference type="PANTHER" id="PTHR10890:SF3">
    <property type="entry name" value="CYSTEINE--TRNA LIGASE, CYTOPLASMIC"/>
    <property type="match status" value="1"/>
</dbReference>
<comment type="subunit">
    <text evidence="3 13">Monomer.</text>
</comment>
<evidence type="ECO:0000256" key="4">
    <source>
        <dbReference type="ARBA" id="ARBA00022490"/>
    </source>
</evidence>
<name>A0AAT9L9K3_9FIRM</name>
<keyword evidence="5 13" id="KW-0436">Ligase</keyword>
<evidence type="ECO:0000256" key="11">
    <source>
        <dbReference type="ARBA" id="ARBA00023146"/>
    </source>
</evidence>
<evidence type="ECO:0000259" key="14">
    <source>
        <dbReference type="SMART" id="SM00840"/>
    </source>
</evidence>
<proteinExistence type="inferred from homology"/>
<evidence type="ECO:0000256" key="3">
    <source>
        <dbReference type="ARBA" id="ARBA00011245"/>
    </source>
</evidence>
<feature type="binding site" evidence="13">
    <location>
        <position position="270"/>
    </location>
    <ligand>
        <name>ATP</name>
        <dbReference type="ChEBI" id="CHEBI:30616"/>
    </ligand>
</feature>
<comment type="similarity">
    <text evidence="2 13">Belongs to the class-I aminoacyl-tRNA synthetase family.</text>
</comment>
<gene>
    <name evidence="13" type="primary">cysS</name>
    <name evidence="15" type="ORF">IMF26_06385</name>
</gene>
<evidence type="ECO:0000256" key="6">
    <source>
        <dbReference type="ARBA" id="ARBA00022723"/>
    </source>
</evidence>
<dbReference type="InterPro" id="IPR015803">
    <property type="entry name" value="Cys-tRNA-ligase"/>
</dbReference>
<dbReference type="SUPFAM" id="SSF47323">
    <property type="entry name" value="Anticodon-binding domain of a subclass of class I aminoacyl-tRNA synthetases"/>
    <property type="match status" value="1"/>
</dbReference>
<feature type="binding site" evidence="13">
    <location>
        <position position="29"/>
    </location>
    <ligand>
        <name>Zn(2+)</name>
        <dbReference type="ChEBI" id="CHEBI:29105"/>
    </ligand>
</feature>
<evidence type="ECO:0000256" key="5">
    <source>
        <dbReference type="ARBA" id="ARBA00022598"/>
    </source>
</evidence>
<evidence type="ECO:0000256" key="10">
    <source>
        <dbReference type="ARBA" id="ARBA00022917"/>
    </source>
</evidence>
<dbReference type="HAMAP" id="MF_00041">
    <property type="entry name" value="Cys_tRNA_synth"/>
    <property type="match status" value="1"/>
</dbReference>
<dbReference type="NCBIfam" id="TIGR00435">
    <property type="entry name" value="cysS"/>
    <property type="match status" value="1"/>
</dbReference>
<dbReference type="SUPFAM" id="SSF52374">
    <property type="entry name" value="Nucleotidylyl transferase"/>
    <property type="match status" value="1"/>
</dbReference>
<feature type="short sequence motif" description="'KMSKS' region" evidence="13">
    <location>
        <begin position="267"/>
        <end position="271"/>
    </location>
</feature>
<dbReference type="Pfam" id="PF01406">
    <property type="entry name" value="tRNA-synt_1e"/>
    <property type="match status" value="1"/>
</dbReference>
<keyword evidence="7 13" id="KW-0547">Nucleotide-binding</keyword>
<keyword evidence="11 13" id="KW-0030">Aminoacyl-tRNA synthetase</keyword>
<protein>
    <recommendedName>
        <fullName evidence="13">Cysteine--tRNA ligase</fullName>
        <ecNumber evidence="13">6.1.1.16</ecNumber>
    </recommendedName>
    <alternativeName>
        <fullName evidence="13">Cysteinyl-tRNA synthetase</fullName>
        <shortName evidence="13">CysRS</shortName>
    </alternativeName>
</protein>
<dbReference type="EC" id="6.1.1.16" evidence="13"/>
<dbReference type="InterPro" id="IPR014729">
    <property type="entry name" value="Rossmann-like_a/b/a_fold"/>
</dbReference>
<keyword evidence="6 13" id="KW-0479">Metal-binding</keyword>
<comment type="subcellular location">
    <subcellularLocation>
        <location evidence="1 13">Cytoplasm</location>
    </subcellularLocation>
</comment>
<evidence type="ECO:0000256" key="8">
    <source>
        <dbReference type="ARBA" id="ARBA00022833"/>
    </source>
</evidence>
<keyword evidence="10 13" id="KW-0648">Protein biosynthesis</keyword>
<dbReference type="InterPro" id="IPR056411">
    <property type="entry name" value="CysS_C"/>
</dbReference>
<dbReference type="InterPro" id="IPR009080">
    <property type="entry name" value="tRNAsynth_Ia_anticodon-bd"/>
</dbReference>
<dbReference type="KEGG" id="fcz:IMF26_06385"/>
<dbReference type="GO" id="GO:0006423">
    <property type="term" value="P:cysteinyl-tRNA aminoacylation"/>
    <property type="evidence" value="ECO:0007669"/>
    <property type="project" value="UniProtKB-UniRule"/>
</dbReference>
<dbReference type="FunFam" id="3.40.50.620:FF:000009">
    <property type="entry name" value="Cysteine--tRNA ligase"/>
    <property type="match status" value="1"/>
</dbReference>
<feature type="binding site" evidence="13">
    <location>
        <position position="234"/>
    </location>
    <ligand>
        <name>Zn(2+)</name>
        <dbReference type="ChEBI" id="CHEBI:29105"/>
    </ligand>
</feature>
<evidence type="ECO:0000256" key="12">
    <source>
        <dbReference type="ARBA" id="ARBA00047398"/>
    </source>
</evidence>
<feature type="binding site" evidence="13">
    <location>
        <position position="209"/>
    </location>
    <ligand>
        <name>Zn(2+)</name>
        <dbReference type="ChEBI" id="CHEBI:29105"/>
    </ligand>
</feature>
<accession>A0AAT9L9K3</accession>
<evidence type="ECO:0000313" key="15">
    <source>
        <dbReference type="EMBL" id="QUL97741.1"/>
    </source>
</evidence>
<dbReference type="GO" id="GO:0008270">
    <property type="term" value="F:zinc ion binding"/>
    <property type="evidence" value="ECO:0007669"/>
    <property type="project" value="UniProtKB-UniRule"/>
</dbReference>
<dbReference type="Gene3D" id="3.40.50.620">
    <property type="entry name" value="HUPs"/>
    <property type="match status" value="1"/>
</dbReference>
<dbReference type="Gene3D" id="1.20.120.1910">
    <property type="entry name" value="Cysteine-tRNA ligase, C-terminal anti-codon recognition domain"/>
    <property type="match status" value="1"/>
</dbReference>
<reference evidence="15" key="1">
    <citation type="submission" date="2020-10" db="EMBL/GenBank/DDBJ databases">
        <authorList>
            <person name="Kadnikov V."/>
            <person name="Beletsky A.V."/>
            <person name="Mardanov A.V."/>
            <person name="Karnachuk O.V."/>
            <person name="Ravin N.V."/>
        </authorList>
    </citation>
    <scope>NUCLEOTIDE SEQUENCE</scope>
    <source>
        <strain evidence="15">Bu02</strain>
    </source>
</reference>
<comment type="catalytic activity">
    <reaction evidence="12 13">
        <text>tRNA(Cys) + L-cysteine + ATP = L-cysteinyl-tRNA(Cys) + AMP + diphosphate</text>
        <dbReference type="Rhea" id="RHEA:17773"/>
        <dbReference type="Rhea" id="RHEA-COMP:9661"/>
        <dbReference type="Rhea" id="RHEA-COMP:9679"/>
        <dbReference type="ChEBI" id="CHEBI:30616"/>
        <dbReference type="ChEBI" id="CHEBI:33019"/>
        <dbReference type="ChEBI" id="CHEBI:35235"/>
        <dbReference type="ChEBI" id="CHEBI:78442"/>
        <dbReference type="ChEBI" id="CHEBI:78517"/>
        <dbReference type="ChEBI" id="CHEBI:456215"/>
        <dbReference type="EC" id="6.1.1.16"/>
    </reaction>
</comment>
<keyword evidence="8 13" id="KW-0862">Zinc</keyword>
<evidence type="ECO:0000256" key="9">
    <source>
        <dbReference type="ARBA" id="ARBA00022840"/>
    </source>
</evidence>
<keyword evidence="9 13" id="KW-0067">ATP-binding</keyword>
<sequence>MALRVYNTLTRRDEEFKPLEEGRVRIYVCGITPYDKSHIGHARPSVFWDVVRRYLTYLGYQVTLVQNFTDIEDKLIAKSKETGTPPAEIAEKYAADYLVAMDKLGVQRADAYPRASQVIPEIIEMTKALIAKGYAYESSGDVYFRAEKFKGYGKLSGKKLEELRPGARVEVSDLKESPLDWALWKASPEDEPGWPSPWGRGRPGWHIECSVMVQKYLGTPIDMHGGGTELIFPHHENEIAQSEAYLGKEPYVRYWIHHDMLNLEGEKMSKSLGNVISLDEILRKYDPMAVRLYLLSAHRRKILEFSDELLRSAEKGWERIRNGFSRAQEFLSNPRFGGARDPLNLQREVARCNEEFFKAMDDDFNTPSALASIFDLITAINAHVVTSGGETSDSRGREAVAEAYGTLLRLCGILGLAPVTEKVQDTVDARLVEGVIKLLTEIREKSRKEKDYRTADAIRERLSSLGILLEDTPAGTKWRFIR</sequence>
<comment type="cofactor">
    <cofactor evidence="13">
        <name>Zn(2+)</name>
        <dbReference type="ChEBI" id="CHEBI:29105"/>
    </cofactor>
    <text evidence="13">Binds 1 zinc ion per subunit.</text>
</comment>
<organism evidence="15">
    <name type="scientific">Candidatus Fermentithermobacillus carboniphilus</name>
    <dbReference type="NCBI Taxonomy" id="3085328"/>
    <lineage>
        <taxon>Bacteria</taxon>
        <taxon>Bacillati</taxon>
        <taxon>Bacillota</taxon>
        <taxon>Candidatus Fermentithermobacillia</taxon>
        <taxon>Candidatus Fermentithermobacillales</taxon>
        <taxon>Candidatus Fermentithermobacillaceae</taxon>
        <taxon>Candidatus Fermentithermobacillus</taxon>
    </lineage>
</organism>
<evidence type="ECO:0000256" key="1">
    <source>
        <dbReference type="ARBA" id="ARBA00004496"/>
    </source>
</evidence>
<dbReference type="GO" id="GO:0005524">
    <property type="term" value="F:ATP binding"/>
    <property type="evidence" value="ECO:0007669"/>
    <property type="project" value="UniProtKB-UniRule"/>
</dbReference>
<keyword evidence="4 13" id="KW-0963">Cytoplasm</keyword>
<dbReference type="Pfam" id="PF23493">
    <property type="entry name" value="CysS_C"/>
    <property type="match status" value="1"/>
</dbReference>
<reference evidence="15" key="2">
    <citation type="journal article" date="2023" name="Biology">
        <title>Prokaryotic Life Associated with Coal-Fire Gas Vents Revealed by Metagenomics.</title>
        <authorList>
            <person name="Kadnikov V.V."/>
            <person name="Mardanov A.V."/>
            <person name="Beletsky A.V."/>
            <person name="Karnachuk O.V."/>
            <person name="Ravin N.V."/>
        </authorList>
    </citation>
    <scope>NUCLEOTIDE SEQUENCE</scope>
    <source>
        <strain evidence="15">Bu02</strain>
    </source>
</reference>
<evidence type="ECO:0000256" key="7">
    <source>
        <dbReference type="ARBA" id="ARBA00022741"/>
    </source>
</evidence>
<dbReference type="EMBL" id="CP062796">
    <property type="protein sequence ID" value="QUL97741.1"/>
    <property type="molecule type" value="Genomic_DNA"/>
</dbReference>
<dbReference type="AlphaFoldDB" id="A0AAT9L9K3"/>
<feature type="domain" description="Cysteinyl-tRNA synthetase class Ia DALR" evidence="14">
    <location>
        <begin position="355"/>
        <end position="423"/>
    </location>
</feature>
<dbReference type="InterPro" id="IPR032678">
    <property type="entry name" value="tRNA-synt_1_cat_dom"/>
</dbReference>
<dbReference type="InterPro" id="IPR015273">
    <property type="entry name" value="Cys-tRNA-synt_Ia_DALR"/>
</dbReference>
<dbReference type="CDD" id="cd00672">
    <property type="entry name" value="CysRS_core"/>
    <property type="match status" value="1"/>
</dbReference>
<dbReference type="Pfam" id="PF09190">
    <property type="entry name" value="DALR_2"/>
    <property type="match status" value="1"/>
</dbReference>
<dbReference type="SMART" id="SM00840">
    <property type="entry name" value="DALR_2"/>
    <property type="match status" value="1"/>
</dbReference>